<dbReference type="InterPro" id="IPR036188">
    <property type="entry name" value="FAD/NAD-bd_sf"/>
</dbReference>
<proteinExistence type="inferred from homology"/>
<dbReference type="InterPro" id="IPR000172">
    <property type="entry name" value="GMC_OxRdtase_N"/>
</dbReference>
<keyword evidence="3" id="KW-0285">Flavoprotein</keyword>
<feature type="domain" description="Glucose-methanol-choline oxidoreductase N-terminal" evidence="5">
    <location>
        <begin position="8"/>
        <end position="298"/>
    </location>
</feature>
<dbReference type="Pfam" id="PF00732">
    <property type="entry name" value="GMC_oxred_N"/>
    <property type="match status" value="1"/>
</dbReference>
<reference evidence="6 7" key="1">
    <citation type="journal article" date="2016" name="Antonie Van Leeuwenhoek">
        <title>Dongia soli sp. nov., isolated from soil from Dokdo, Korea.</title>
        <authorList>
            <person name="Kim D.U."/>
            <person name="Lee H."/>
            <person name="Kim H."/>
            <person name="Kim S.G."/>
            <person name="Ka J.O."/>
        </authorList>
    </citation>
    <scope>NUCLEOTIDE SEQUENCE [LARGE SCALE GENOMIC DNA]</scope>
    <source>
        <strain evidence="6 7">D78</strain>
    </source>
</reference>
<evidence type="ECO:0000256" key="4">
    <source>
        <dbReference type="ARBA" id="ARBA00022827"/>
    </source>
</evidence>
<dbReference type="RefSeq" id="WP_320509416.1">
    <property type="nucleotide sequence ID" value="NZ_JAXCLW010000004.1"/>
</dbReference>
<evidence type="ECO:0000259" key="5">
    <source>
        <dbReference type="Pfam" id="PF00732"/>
    </source>
</evidence>
<protein>
    <submittedName>
        <fullName evidence="6">GMC family oxidoreductase N-terminal domain-containing protein</fullName>
    </submittedName>
</protein>
<comment type="similarity">
    <text evidence="2">Belongs to the GMC oxidoreductase family.</text>
</comment>
<dbReference type="Gene3D" id="3.50.50.60">
    <property type="entry name" value="FAD/NAD(P)-binding domain"/>
    <property type="match status" value="1"/>
</dbReference>
<dbReference type="InterPro" id="IPR012132">
    <property type="entry name" value="GMC_OxRdtase"/>
</dbReference>
<comment type="caution">
    <text evidence="6">The sequence shown here is derived from an EMBL/GenBank/DDBJ whole genome shotgun (WGS) entry which is preliminary data.</text>
</comment>
<dbReference type="PANTHER" id="PTHR11552">
    <property type="entry name" value="GLUCOSE-METHANOL-CHOLINE GMC OXIDOREDUCTASE"/>
    <property type="match status" value="1"/>
</dbReference>
<name>A0ABU5EDR4_9PROT</name>
<dbReference type="Proteomes" id="UP001279642">
    <property type="component" value="Unassembled WGS sequence"/>
</dbReference>
<evidence type="ECO:0000256" key="2">
    <source>
        <dbReference type="ARBA" id="ARBA00010790"/>
    </source>
</evidence>
<evidence type="ECO:0000313" key="6">
    <source>
        <dbReference type="EMBL" id="MDY0884351.1"/>
    </source>
</evidence>
<comment type="cofactor">
    <cofactor evidence="1">
        <name>FAD</name>
        <dbReference type="ChEBI" id="CHEBI:57692"/>
    </cofactor>
</comment>
<dbReference type="SUPFAM" id="SSF51905">
    <property type="entry name" value="FAD/NAD(P)-binding domain"/>
    <property type="match status" value="1"/>
</dbReference>
<gene>
    <name evidence="6" type="ORF">SMD27_16020</name>
</gene>
<keyword evidence="7" id="KW-1185">Reference proteome</keyword>
<dbReference type="EMBL" id="JAXCLW010000004">
    <property type="protein sequence ID" value="MDY0884351.1"/>
    <property type="molecule type" value="Genomic_DNA"/>
</dbReference>
<evidence type="ECO:0000313" key="7">
    <source>
        <dbReference type="Proteomes" id="UP001279642"/>
    </source>
</evidence>
<accession>A0ABU5EDR4</accession>
<sequence length="388" mass="41401">MALAQNWFDFIVIGSGAAGSVLAARLSESADLKIALVEAGGRASDPAIADPLQWPYLQGSAVDWGYRTVPQVHTAGRVHDWPRGRVIGGSTAINAMAHVRGHASDFDAWTEAGCDGWGYRDLLPYFIRSESSTFGPSALDGDQGPLSLIQPDDPHPITRSYMAAGEAAGFAPIPEHNGGRMVGPTVNTLTIREGRRQTAADAYLTPASGRPNLTVLPGHRVAALEFGAGNRCRGVTLAHDGGMRELHAERGVILSAGAIGSTCLLLQSGIGPAQELRHIGLAVRHDLPGVGRNLHDHLLAGGNVYRARRPVPPSRYQHSESLMYLPRLGGGDHAKAPELVLAAVVLPVVTECFSCPPWARPIRLCMASPIPEAVARYAWLRRTLARHP</sequence>
<evidence type="ECO:0000256" key="1">
    <source>
        <dbReference type="ARBA" id="ARBA00001974"/>
    </source>
</evidence>
<organism evidence="6 7">
    <name type="scientific">Dongia soli</name>
    <dbReference type="NCBI Taxonomy" id="600628"/>
    <lineage>
        <taxon>Bacteria</taxon>
        <taxon>Pseudomonadati</taxon>
        <taxon>Pseudomonadota</taxon>
        <taxon>Alphaproteobacteria</taxon>
        <taxon>Rhodospirillales</taxon>
        <taxon>Dongiaceae</taxon>
        <taxon>Dongia</taxon>
    </lineage>
</organism>
<keyword evidence="4" id="KW-0274">FAD</keyword>
<dbReference type="PANTHER" id="PTHR11552:SF147">
    <property type="entry name" value="CHOLINE DEHYDROGENASE, MITOCHONDRIAL"/>
    <property type="match status" value="1"/>
</dbReference>
<evidence type="ECO:0000256" key="3">
    <source>
        <dbReference type="ARBA" id="ARBA00022630"/>
    </source>
</evidence>